<sequence length="222" mass="25309">MESMKRGCSRNGVTPEWLLVRPNRQIHRPSNHNSLNEHLPQVWRHIRKGQKDGRYLVVHATLADKRKEVFISPLGVVTKSGTGQPDIRLINDYSFPENEAVNDYTDRSHLPQIKYNPPRDIARRICALRRDNPYARILLMAMWQELFGTCPLTPVMPTCLPSSLSSTCRVVLGGVPHPLGNMFPKRTVSHRCRAKDSFGVMITPASILTLGYNVLWTILLYE</sequence>
<evidence type="ECO:0000313" key="2">
    <source>
        <dbReference type="EMBL" id="OWZ00492.1"/>
    </source>
</evidence>
<evidence type="ECO:0000313" key="3">
    <source>
        <dbReference type="Proteomes" id="UP000198211"/>
    </source>
</evidence>
<dbReference type="EMBL" id="NBNE01007570">
    <property type="protein sequence ID" value="OWZ00492.1"/>
    <property type="molecule type" value="Genomic_DNA"/>
</dbReference>
<keyword evidence="1" id="KW-0472">Membrane</keyword>
<keyword evidence="3" id="KW-1185">Reference proteome</keyword>
<dbReference type="Proteomes" id="UP000198211">
    <property type="component" value="Unassembled WGS sequence"/>
</dbReference>
<dbReference type="AlphaFoldDB" id="A0A225V5A9"/>
<dbReference type="OrthoDB" id="123788at2759"/>
<dbReference type="STRING" id="4795.A0A225V5A9"/>
<keyword evidence="1" id="KW-1133">Transmembrane helix</keyword>
<feature type="transmembrane region" description="Helical" evidence="1">
    <location>
        <begin position="198"/>
        <end position="221"/>
    </location>
</feature>
<reference evidence="3" key="1">
    <citation type="submission" date="2017-03" db="EMBL/GenBank/DDBJ databases">
        <title>Phytopthora megakarya and P. palmivora, two closely related causual agents of cacao black pod achieved similar genome size and gene model numbers by different mechanisms.</title>
        <authorList>
            <person name="Ali S."/>
            <person name="Shao J."/>
            <person name="Larry D.J."/>
            <person name="Kronmiller B."/>
            <person name="Shen D."/>
            <person name="Strem M.D."/>
            <person name="Melnick R.L."/>
            <person name="Guiltinan M.J."/>
            <person name="Tyler B.M."/>
            <person name="Meinhardt L.W."/>
            <person name="Bailey B.A."/>
        </authorList>
    </citation>
    <scope>NUCLEOTIDE SEQUENCE [LARGE SCALE GENOMIC DNA]</scope>
    <source>
        <strain evidence="3">zdho120</strain>
    </source>
</reference>
<proteinExistence type="predicted"/>
<evidence type="ECO:0000256" key="1">
    <source>
        <dbReference type="SAM" id="Phobius"/>
    </source>
</evidence>
<keyword evidence="1" id="KW-0812">Transmembrane</keyword>
<name>A0A225V5A9_9STRA</name>
<gene>
    <name evidence="2" type="ORF">PHMEG_00028306</name>
</gene>
<comment type="caution">
    <text evidence="2">The sequence shown here is derived from an EMBL/GenBank/DDBJ whole genome shotgun (WGS) entry which is preliminary data.</text>
</comment>
<organism evidence="2 3">
    <name type="scientific">Phytophthora megakarya</name>
    <dbReference type="NCBI Taxonomy" id="4795"/>
    <lineage>
        <taxon>Eukaryota</taxon>
        <taxon>Sar</taxon>
        <taxon>Stramenopiles</taxon>
        <taxon>Oomycota</taxon>
        <taxon>Peronosporomycetes</taxon>
        <taxon>Peronosporales</taxon>
        <taxon>Peronosporaceae</taxon>
        <taxon>Phytophthora</taxon>
    </lineage>
</organism>
<accession>A0A225V5A9</accession>
<protein>
    <submittedName>
        <fullName evidence="2">Uncharacterized protein</fullName>
    </submittedName>
</protein>